<gene>
    <name evidence="5" type="ORF">M011DRAFT_470011</name>
</gene>
<comment type="similarity">
    <text evidence="2">Belongs to the NUP186/NUP192/NUP205 family.</text>
</comment>
<dbReference type="GO" id="GO:0006999">
    <property type="term" value="P:nuclear pore organization"/>
    <property type="evidence" value="ECO:0007669"/>
    <property type="project" value="TreeGrafter"/>
</dbReference>
<dbReference type="PANTHER" id="PTHR31344:SF0">
    <property type="entry name" value="NUCLEAR PORE COMPLEX PROTEIN NUP205"/>
    <property type="match status" value="1"/>
</dbReference>
<dbReference type="GO" id="GO:0017056">
    <property type="term" value="F:structural constituent of nuclear pore"/>
    <property type="evidence" value="ECO:0007669"/>
    <property type="project" value="TreeGrafter"/>
</dbReference>
<evidence type="ECO:0000256" key="3">
    <source>
        <dbReference type="ARBA" id="ARBA00022448"/>
    </source>
</evidence>
<evidence type="ECO:0000313" key="6">
    <source>
        <dbReference type="Proteomes" id="UP000799440"/>
    </source>
</evidence>
<keyword evidence="3" id="KW-0813">Transport</keyword>
<dbReference type="PANTHER" id="PTHR31344">
    <property type="entry name" value="NUCLEAR PORE COMPLEX PROTEIN NUP205"/>
    <property type="match status" value="1"/>
</dbReference>
<sequence>MADDDSLAGLQALHRDLCSVIDLKLPVLDRLVVNLEARLGELKALLDKKPKDDASRRTLSSGVIKIGDEEYRVNDEFTQKTIELADALNLDELEAAALFLGAEQESKELDRSQQQTAVIRFHRRRETILLCLQLIARAALDNTDEIEIVGKEVLQQAISLILGVEGNNARPAFDFWARCLSSMEAIEVWLHDIAERLQSAQVVGQVSAPGFLETMTFQRQSLTRQHEYLAAICTYMANMGYASLDNYKSLLSRVKKLDKHDILAVHYVPMTMRLTVHIAQEGQSQTQEARRMHETLMESRENDSWPLRNLHAATLAWWLAEYSGRYVDPNPNDPDLAGVNFEEEANARSEAFLRALDDGAFQFMLSISQDVRPTRWYDPTKTSMISSLLQETLVLPSETPPPQDFFVQLMMQQLRMFVDSFITNMPDTLRRLKVEEDDQRRRLQMSIQAPAADQPMHLERFLLLVSYAYDGNPEAAGEFWEDKESNLYGFLQWAAKRQPTPRIAMFCEMLRSLSTGQENADSAHKFLLEEGAMATGKIRRTGSLSYTHIFNELLEFQNDIHDTKKSLPSHILPQSQNPADQVAEPESATMLESYLRLLAHICSQSFMARSWMLAPEREHNLVGICFNLCADKVESALRASAFDAVASLLVEKTPQVAASIWTNLDEWTVSGFHVACKQNTTIMGGPRDDLWVTLAHGYDEYLAFVRLLIALVGPYVDDLGLYDTLPFPESLGSTRRMPGIQRFIDFVMSQIFAERTLDVEDPLQKSVLRSACLRFIATCLSTFNEDLVVFANKSSLDVDAVMDTSSLLAYVTLHPFTRVMEWLFNDKVLKALFACSHQDVGEVDAALADSPLVQSLMLTLEVMDLVMELQTTFLDIIRPALKSQSSFQDSQVFNIALTSFEDAILNNLQLIVDLGLFCGTGHEMLTLASLHLLEKLASSRKLAVSPAGFGQRSGRSKIVGVLEKDGEAERIGRCFASLMQFREEELEAGPEAPGYAVKFRILEFLNSCLDAVATRPTIAHVLLGLSCGSTSVQVLDGSLWSEGKSLFHAVMLLAVTYPDNDGEMFISWRSDIKSRCWDVLHKMWRSPLTRSVVMDELRINELLYVQAPCLTVIDAETVWDGAPLGSAIEREASGEVTSFFTGPPAVSFQNFLQMRAAYLDYAARELQLMVKQGLPSLKARIQNSLLGVTVLPGGESTRNPGVFDLFDFVEIVIPERTLPLQHELLEGVDLSMCTEEKGGVALYSLNLLAQLFTLKRKKWKKDLYYASQNKDQVTKEQEMQTAAEAILMLFDDHNRRTLIDHYRRSVLRSWVQLMRVMLQGCDFEPAARTAFILQTFQVILPKLEFSYNGDPETALHLLRLAETLIQKMEFESPVLAKNKAGDFSNDRLSQLFRAALVGVYCSITTPELRELCYQIALRYIIGVSAQTGKGSALGRHILNTIKHCGSHLLEVMCDDAYGGQGSCRISALLLLNSLVALATRQESKYILETFVALNFIGVLVDNIKHIPKELQAAAAPQIPMLLQNYEASLALLLRICQSRLGSAYVLNAGLFQAIRQSGIFRVDADLGLEFDDPDSLKKYYDLILAILRVVNAAVIARGRQNEQTVFQAREFLRENRQSVVSIFKRSVNVGAARDAQEDLTDLVDCLTVLVEFTGFLQYEESTALKKDRADFFS</sequence>
<organism evidence="5 6">
    <name type="scientific">Sporormia fimetaria CBS 119925</name>
    <dbReference type="NCBI Taxonomy" id="1340428"/>
    <lineage>
        <taxon>Eukaryota</taxon>
        <taxon>Fungi</taxon>
        <taxon>Dikarya</taxon>
        <taxon>Ascomycota</taxon>
        <taxon>Pezizomycotina</taxon>
        <taxon>Dothideomycetes</taxon>
        <taxon>Pleosporomycetidae</taxon>
        <taxon>Pleosporales</taxon>
        <taxon>Sporormiaceae</taxon>
        <taxon>Sporormia</taxon>
    </lineage>
</organism>
<reference evidence="5" key="1">
    <citation type="journal article" date="2020" name="Stud. Mycol.">
        <title>101 Dothideomycetes genomes: a test case for predicting lifestyles and emergence of pathogens.</title>
        <authorList>
            <person name="Haridas S."/>
            <person name="Albert R."/>
            <person name="Binder M."/>
            <person name="Bloem J."/>
            <person name="Labutti K."/>
            <person name="Salamov A."/>
            <person name="Andreopoulos B."/>
            <person name="Baker S."/>
            <person name="Barry K."/>
            <person name="Bills G."/>
            <person name="Bluhm B."/>
            <person name="Cannon C."/>
            <person name="Castanera R."/>
            <person name="Culley D."/>
            <person name="Daum C."/>
            <person name="Ezra D."/>
            <person name="Gonzalez J."/>
            <person name="Henrissat B."/>
            <person name="Kuo A."/>
            <person name="Liang C."/>
            <person name="Lipzen A."/>
            <person name="Lutzoni F."/>
            <person name="Magnuson J."/>
            <person name="Mondo S."/>
            <person name="Nolan M."/>
            <person name="Ohm R."/>
            <person name="Pangilinan J."/>
            <person name="Park H.-J."/>
            <person name="Ramirez L."/>
            <person name="Alfaro M."/>
            <person name="Sun H."/>
            <person name="Tritt A."/>
            <person name="Yoshinaga Y."/>
            <person name="Zwiers L.-H."/>
            <person name="Turgeon B."/>
            <person name="Goodwin S."/>
            <person name="Spatafora J."/>
            <person name="Crous P."/>
            <person name="Grigoriev I."/>
        </authorList>
    </citation>
    <scope>NUCLEOTIDE SEQUENCE</scope>
    <source>
        <strain evidence="5">CBS 119925</strain>
    </source>
</reference>
<keyword evidence="6" id="KW-1185">Reference proteome</keyword>
<proteinExistence type="inferred from homology"/>
<evidence type="ECO:0008006" key="7">
    <source>
        <dbReference type="Google" id="ProtNLM"/>
    </source>
</evidence>
<name>A0A6A6V3C8_9PLEO</name>
<evidence type="ECO:0000256" key="1">
    <source>
        <dbReference type="ARBA" id="ARBA00004123"/>
    </source>
</evidence>
<evidence type="ECO:0000313" key="5">
    <source>
        <dbReference type="EMBL" id="KAF2744995.1"/>
    </source>
</evidence>
<dbReference type="EMBL" id="MU006585">
    <property type="protein sequence ID" value="KAF2744995.1"/>
    <property type="molecule type" value="Genomic_DNA"/>
</dbReference>
<dbReference type="InterPro" id="IPR021827">
    <property type="entry name" value="Nup186/Nup192/Nup205"/>
</dbReference>
<dbReference type="GO" id="GO:0044611">
    <property type="term" value="C:nuclear pore inner ring"/>
    <property type="evidence" value="ECO:0007669"/>
    <property type="project" value="TreeGrafter"/>
</dbReference>
<comment type="subcellular location">
    <subcellularLocation>
        <location evidence="1">Nucleus</location>
    </subcellularLocation>
</comment>
<accession>A0A6A6V3C8</accession>
<dbReference type="OrthoDB" id="2019644at2759"/>
<protein>
    <recommendedName>
        <fullName evidence="7">Nuclear pore complex subunit Nup192</fullName>
    </recommendedName>
</protein>
<keyword evidence="4" id="KW-0539">Nucleus</keyword>
<evidence type="ECO:0000256" key="2">
    <source>
        <dbReference type="ARBA" id="ARBA00005892"/>
    </source>
</evidence>
<dbReference type="Proteomes" id="UP000799440">
    <property type="component" value="Unassembled WGS sequence"/>
</dbReference>
<dbReference type="Pfam" id="PF11894">
    <property type="entry name" value="Nup192"/>
    <property type="match status" value="1"/>
</dbReference>
<evidence type="ECO:0000256" key="4">
    <source>
        <dbReference type="ARBA" id="ARBA00023242"/>
    </source>
</evidence>